<evidence type="ECO:0000313" key="6">
    <source>
        <dbReference type="Proteomes" id="UP001497497"/>
    </source>
</evidence>
<dbReference type="PROSITE" id="PS50923">
    <property type="entry name" value="SUSHI"/>
    <property type="match status" value="1"/>
</dbReference>
<evidence type="ECO:0000313" key="5">
    <source>
        <dbReference type="EMBL" id="CAL1539152.1"/>
    </source>
</evidence>
<keyword evidence="6" id="KW-1185">Reference proteome</keyword>
<comment type="caution">
    <text evidence="2">Lacks conserved residue(s) required for the propagation of feature annotation.</text>
</comment>
<dbReference type="AlphaFoldDB" id="A0AAV2HY88"/>
<keyword evidence="3" id="KW-0732">Signal</keyword>
<feature type="domain" description="Sushi" evidence="4">
    <location>
        <begin position="130"/>
        <end position="187"/>
    </location>
</feature>
<evidence type="ECO:0000256" key="3">
    <source>
        <dbReference type="SAM" id="SignalP"/>
    </source>
</evidence>
<reference evidence="5 6" key="1">
    <citation type="submission" date="2024-04" db="EMBL/GenBank/DDBJ databases">
        <authorList>
            <consortium name="Genoscope - CEA"/>
            <person name="William W."/>
        </authorList>
    </citation>
    <scope>NUCLEOTIDE SEQUENCE [LARGE SCALE GENOMIC DNA]</scope>
</reference>
<name>A0AAV2HY88_LYMST</name>
<dbReference type="EMBL" id="CAXITT010000328">
    <property type="protein sequence ID" value="CAL1539152.1"/>
    <property type="molecule type" value="Genomic_DNA"/>
</dbReference>
<accession>A0AAV2HY88</accession>
<keyword evidence="2" id="KW-0768">Sushi</keyword>
<organism evidence="5 6">
    <name type="scientific">Lymnaea stagnalis</name>
    <name type="common">Great pond snail</name>
    <name type="synonym">Helix stagnalis</name>
    <dbReference type="NCBI Taxonomy" id="6523"/>
    <lineage>
        <taxon>Eukaryota</taxon>
        <taxon>Metazoa</taxon>
        <taxon>Spiralia</taxon>
        <taxon>Lophotrochozoa</taxon>
        <taxon>Mollusca</taxon>
        <taxon>Gastropoda</taxon>
        <taxon>Heterobranchia</taxon>
        <taxon>Euthyneura</taxon>
        <taxon>Panpulmonata</taxon>
        <taxon>Hygrophila</taxon>
        <taxon>Lymnaeoidea</taxon>
        <taxon>Lymnaeidae</taxon>
        <taxon>Lymnaea</taxon>
    </lineage>
</organism>
<evidence type="ECO:0000256" key="1">
    <source>
        <dbReference type="ARBA" id="ARBA00023157"/>
    </source>
</evidence>
<dbReference type="SMART" id="SM00032">
    <property type="entry name" value="CCP"/>
    <property type="match status" value="1"/>
</dbReference>
<gene>
    <name evidence="5" type="ORF">GSLYS_00012973001</name>
</gene>
<dbReference type="InterPro" id="IPR035976">
    <property type="entry name" value="Sushi/SCR/CCP_sf"/>
</dbReference>
<dbReference type="CDD" id="cd00033">
    <property type="entry name" value="CCP"/>
    <property type="match status" value="1"/>
</dbReference>
<sequence length="255" mass="28306">MVWNRSVHAPCGIALLVLSILCMSFVDGAILEQELEEGDNDKLEMKHCDFDPKLIISECYTVQEDGSLSRTIDPVLEDATILPEFTLCKSMLVGTEADFLICQGGKWTDYASGHREKRWGQRRQNTVTAGRCPSEYTTISNGRTRCVPATNPRLCCYYCDEGYERVGQQTIRCRNNVWGAPKPVCQVRSAPPVPVRCAPGSYSTSNGTCTPCARGYYQDRENMTTCIRCPDNKTTDSTGAASVNECYDNVEVPPV</sequence>
<evidence type="ECO:0000256" key="2">
    <source>
        <dbReference type="PROSITE-ProRule" id="PRU00302"/>
    </source>
</evidence>
<evidence type="ECO:0000259" key="4">
    <source>
        <dbReference type="PROSITE" id="PS50923"/>
    </source>
</evidence>
<dbReference type="Gene3D" id="2.10.70.10">
    <property type="entry name" value="Complement Module, domain 1"/>
    <property type="match status" value="1"/>
</dbReference>
<proteinExistence type="predicted"/>
<dbReference type="Pfam" id="PF00084">
    <property type="entry name" value="Sushi"/>
    <property type="match status" value="1"/>
</dbReference>
<feature type="signal peptide" evidence="3">
    <location>
        <begin position="1"/>
        <end position="28"/>
    </location>
</feature>
<dbReference type="InterPro" id="IPR000436">
    <property type="entry name" value="Sushi_SCR_CCP_dom"/>
</dbReference>
<dbReference type="Pfam" id="PF07699">
    <property type="entry name" value="Ephrin_rec_like"/>
    <property type="match status" value="1"/>
</dbReference>
<dbReference type="Proteomes" id="UP001497497">
    <property type="component" value="Unassembled WGS sequence"/>
</dbReference>
<dbReference type="SMART" id="SM01411">
    <property type="entry name" value="Ephrin_rec_like"/>
    <property type="match status" value="1"/>
</dbReference>
<dbReference type="SUPFAM" id="SSF57535">
    <property type="entry name" value="Complement control module/SCR domain"/>
    <property type="match status" value="1"/>
</dbReference>
<dbReference type="InterPro" id="IPR011641">
    <property type="entry name" value="Tyr-kin_ephrin_A/B_rcpt-like"/>
</dbReference>
<keyword evidence="1" id="KW-1015">Disulfide bond</keyword>
<dbReference type="Gene3D" id="2.10.50.10">
    <property type="entry name" value="Tumor Necrosis Factor Receptor, subunit A, domain 2"/>
    <property type="match status" value="1"/>
</dbReference>
<comment type="caution">
    <text evidence="5">The sequence shown here is derived from an EMBL/GenBank/DDBJ whole genome shotgun (WGS) entry which is preliminary data.</text>
</comment>
<protein>
    <recommendedName>
        <fullName evidence="4">Sushi domain-containing protein</fullName>
    </recommendedName>
</protein>
<feature type="chain" id="PRO_5043348644" description="Sushi domain-containing protein" evidence="3">
    <location>
        <begin position="29"/>
        <end position="255"/>
    </location>
</feature>